<dbReference type="SUPFAM" id="SSF53756">
    <property type="entry name" value="UDP-Glycosyltransferase/glycogen phosphorylase"/>
    <property type="match status" value="1"/>
</dbReference>
<keyword evidence="3" id="KW-0328">Glycosyltransferase</keyword>
<dbReference type="RefSeq" id="WP_194507091.1">
    <property type="nucleotide sequence ID" value="NZ_JADILU010000002.1"/>
</dbReference>
<evidence type="ECO:0000259" key="1">
    <source>
        <dbReference type="Pfam" id="PF00534"/>
    </source>
</evidence>
<gene>
    <name evidence="3" type="ORF">ACFS29_18695</name>
</gene>
<dbReference type="Pfam" id="PF00534">
    <property type="entry name" value="Glycos_transf_1"/>
    <property type="match status" value="1"/>
</dbReference>
<comment type="caution">
    <text evidence="3">The sequence shown here is derived from an EMBL/GenBank/DDBJ whole genome shotgun (WGS) entry which is preliminary data.</text>
</comment>
<dbReference type="PANTHER" id="PTHR12526:SF630">
    <property type="entry name" value="GLYCOSYLTRANSFERASE"/>
    <property type="match status" value="1"/>
</dbReference>
<dbReference type="EC" id="2.4.-.-" evidence="3"/>
<feature type="domain" description="Glycosyl transferase family 1" evidence="1">
    <location>
        <begin position="190"/>
        <end position="360"/>
    </location>
</feature>
<dbReference type="EMBL" id="JBHUOS010000016">
    <property type="protein sequence ID" value="MFD2917688.1"/>
    <property type="molecule type" value="Genomic_DNA"/>
</dbReference>
<dbReference type="PANTHER" id="PTHR12526">
    <property type="entry name" value="GLYCOSYLTRANSFERASE"/>
    <property type="match status" value="1"/>
</dbReference>
<dbReference type="CDD" id="cd03811">
    <property type="entry name" value="GT4_GT28_WabH-like"/>
    <property type="match status" value="1"/>
</dbReference>
<name>A0ABW6A051_9FLAO</name>
<dbReference type="Proteomes" id="UP001597548">
    <property type="component" value="Unassembled WGS sequence"/>
</dbReference>
<evidence type="ECO:0000259" key="2">
    <source>
        <dbReference type="Pfam" id="PF13439"/>
    </source>
</evidence>
<dbReference type="Pfam" id="PF13439">
    <property type="entry name" value="Glyco_transf_4"/>
    <property type="match status" value="1"/>
</dbReference>
<evidence type="ECO:0000313" key="4">
    <source>
        <dbReference type="Proteomes" id="UP001597548"/>
    </source>
</evidence>
<proteinExistence type="predicted"/>
<reference evidence="4" key="1">
    <citation type="journal article" date="2019" name="Int. J. Syst. Evol. Microbiol.">
        <title>The Global Catalogue of Microorganisms (GCM) 10K type strain sequencing project: providing services to taxonomists for standard genome sequencing and annotation.</title>
        <authorList>
            <consortium name="The Broad Institute Genomics Platform"/>
            <consortium name="The Broad Institute Genome Sequencing Center for Infectious Disease"/>
            <person name="Wu L."/>
            <person name="Ma J."/>
        </authorList>
    </citation>
    <scope>NUCLEOTIDE SEQUENCE [LARGE SCALE GENOMIC DNA]</scope>
    <source>
        <strain evidence="4">KCTC 32514</strain>
    </source>
</reference>
<sequence>MNKKKLCVLAISLSSGGAERVISLLLKHLVHDFDVTLILLSNNIFFEPPKNVKLLVLGKTDVLDTTSPILKLKSMAQFVYKYRAIAKKEKFDVVMSFLALPNIINGLVNSKLKSKPKTIISERCFPSKMYDGNNFAMKVAKTFYPKFYNKADVLFSNSLHINKDLKDNFGIKIPMELIYNPIEIDDQKPHQDSYKKTENFKVISVGSHTPAKNQILLLKAFKHLNTEYTLTIPGAGPLTTNLTDFAKINGFENQLILPGSVKNIKDYLLENDCFVLSSNTEGFPNVLLEAMAVGLPVISTNCLSGPLEILNDNEPITIVNGEFYLAKYGILINPEDNVALSKAILFLRNNDDQRRKYSELGFQKAQNFSLPKIYDQVKQLINNQIN</sequence>
<keyword evidence="3" id="KW-0808">Transferase</keyword>
<dbReference type="GO" id="GO:0016757">
    <property type="term" value="F:glycosyltransferase activity"/>
    <property type="evidence" value="ECO:0007669"/>
    <property type="project" value="UniProtKB-KW"/>
</dbReference>
<organism evidence="3 4">
    <name type="scientific">Psychroserpens luteus</name>
    <dbReference type="NCBI Taxonomy" id="1434066"/>
    <lineage>
        <taxon>Bacteria</taxon>
        <taxon>Pseudomonadati</taxon>
        <taxon>Bacteroidota</taxon>
        <taxon>Flavobacteriia</taxon>
        <taxon>Flavobacteriales</taxon>
        <taxon>Flavobacteriaceae</taxon>
        <taxon>Psychroserpens</taxon>
    </lineage>
</organism>
<dbReference type="InterPro" id="IPR001296">
    <property type="entry name" value="Glyco_trans_1"/>
</dbReference>
<accession>A0ABW6A051</accession>
<keyword evidence="4" id="KW-1185">Reference proteome</keyword>
<feature type="domain" description="Glycosyltransferase subfamily 4-like N-terminal" evidence="2">
    <location>
        <begin position="16"/>
        <end position="185"/>
    </location>
</feature>
<protein>
    <submittedName>
        <fullName evidence="3">Glycosyltransferase</fullName>
        <ecNumber evidence="3">2.4.-.-</ecNumber>
    </submittedName>
</protein>
<evidence type="ECO:0000313" key="3">
    <source>
        <dbReference type="EMBL" id="MFD2917688.1"/>
    </source>
</evidence>
<dbReference type="InterPro" id="IPR028098">
    <property type="entry name" value="Glyco_trans_4-like_N"/>
</dbReference>
<dbReference type="Gene3D" id="3.40.50.2000">
    <property type="entry name" value="Glycogen Phosphorylase B"/>
    <property type="match status" value="2"/>
</dbReference>